<dbReference type="SUPFAM" id="SSF47413">
    <property type="entry name" value="lambda repressor-like DNA-binding domains"/>
    <property type="match status" value="1"/>
</dbReference>
<dbReference type="CDD" id="cd00093">
    <property type="entry name" value="HTH_XRE"/>
    <property type="match status" value="1"/>
</dbReference>
<dbReference type="InterPro" id="IPR001387">
    <property type="entry name" value="Cro/C1-type_HTH"/>
</dbReference>
<evidence type="ECO:0000259" key="1">
    <source>
        <dbReference type="PROSITE" id="PS50943"/>
    </source>
</evidence>
<dbReference type="RefSeq" id="WP_259539980.1">
    <property type="nucleotide sequence ID" value="NZ_JANLCJ010000005.1"/>
</dbReference>
<dbReference type="PROSITE" id="PS50943">
    <property type="entry name" value="HTH_CROC1"/>
    <property type="match status" value="1"/>
</dbReference>
<accession>A0ABT2H560</accession>
<evidence type="ECO:0000313" key="3">
    <source>
        <dbReference type="Proteomes" id="UP001165586"/>
    </source>
</evidence>
<dbReference type="InterPro" id="IPR041413">
    <property type="entry name" value="MLTR_LBD"/>
</dbReference>
<dbReference type="PANTHER" id="PTHR35010">
    <property type="entry name" value="BLL4672 PROTEIN-RELATED"/>
    <property type="match status" value="1"/>
</dbReference>
<evidence type="ECO:0000313" key="2">
    <source>
        <dbReference type="EMBL" id="MCS5735074.1"/>
    </source>
</evidence>
<organism evidence="2 3">
    <name type="scientific">Herbiconiux daphne</name>
    <dbReference type="NCBI Taxonomy" id="2970914"/>
    <lineage>
        <taxon>Bacteria</taxon>
        <taxon>Bacillati</taxon>
        <taxon>Actinomycetota</taxon>
        <taxon>Actinomycetes</taxon>
        <taxon>Micrococcales</taxon>
        <taxon>Microbacteriaceae</taxon>
        <taxon>Herbiconiux</taxon>
    </lineage>
</organism>
<dbReference type="EMBL" id="JANLCJ010000005">
    <property type="protein sequence ID" value="MCS5735074.1"/>
    <property type="molecule type" value="Genomic_DNA"/>
</dbReference>
<feature type="domain" description="HTH cro/C1-type" evidence="1">
    <location>
        <begin position="36"/>
        <end position="83"/>
    </location>
</feature>
<dbReference type="InterPro" id="IPR010982">
    <property type="entry name" value="Lambda_DNA-bd_dom_sf"/>
</dbReference>
<proteinExistence type="predicted"/>
<dbReference type="SMART" id="SM00530">
    <property type="entry name" value="HTH_XRE"/>
    <property type="match status" value="1"/>
</dbReference>
<reference evidence="2" key="1">
    <citation type="submission" date="2022-08" db="EMBL/GenBank/DDBJ databases">
        <authorList>
            <person name="Deng Y."/>
            <person name="Han X.-F."/>
            <person name="Zhang Y.-Q."/>
        </authorList>
    </citation>
    <scope>NUCLEOTIDE SEQUENCE</scope>
    <source>
        <strain evidence="2">CPCC 203386</strain>
    </source>
</reference>
<dbReference type="Pfam" id="PF13560">
    <property type="entry name" value="HTH_31"/>
    <property type="match status" value="1"/>
</dbReference>
<dbReference type="PANTHER" id="PTHR35010:SF2">
    <property type="entry name" value="BLL4672 PROTEIN"/>
    <property type="match status" value="1"/>
</dbReference>
<dbReference type="Proteomes" id="UP001165586">
    <property type="component" value="Unassembled WGS sequence"/>
</dbReference>
<dbReference type="Gene3D" id="3.30.450.180">
    <property type="match status" value="1"/>
</dbReference>
<keyword evidence="3" id="KW-1185">Reference proteome</keyword>
<gene>
    <name evidence="2" type="ORF">N1032_15115</name>
</gene>
<comment type="caution">
    <text evidence="2">The sequence shown here is derived from an EMBL/GenBank/DDBJ whole genome shotgun (WGS) entry which is preliminary data.</text>
</comment>
<sequence>MSHKDEVRDFLASRRSRITPAQAGITVSGRTRRVPGLRREEVATLAGVSVDYYVRFERGDLSGASDAVLESLSRALQLEDAEREYLFELARKAAPQPRSRRSRPPQVRAAVQSVLDGLEGTPAWVRNDRYDMLATNSMARALHAPMLSGSHHPANVARFVYLDPRAPDFFVDWEYLADDIAAVLRQEAARHPYDKSLTELIGELSTRSEVFRQRWAAHIIRFHRSGVKKLRHPIVGELELNYETMELPGDPGIAMIVYTAVAGSPSADALKLLASWAATQVSEVPFRASQPNDAH</sequence>
<dbReference type="Gene3D" id="1.10.260.40">
    <property type="entry name" value="lambda repressor-like DNA-binding domains"/>
    <property type="match status" value="1"/>
</dbReference>
<protein>
    <submittedName>
        <fullName evidence="2">Helix-turn-helix transcriptional regulator</fullName>
    </submittedName>
</protein>
<name>A0ABT2H560_9MICO</name>
<dbReference type="Pfam" id="PF17765">
    <property type="entry name" value="MLTR_LBD"/>
    <property type="match status" value="1"/>
</dbReference>